<evidence type="ECO:0000313" key="2">
    <source>
        <dbReference type="Proteomes" id="UP000253688"/>
    </source>
</evidence>
<protein>
    <submittedName>
        <fullName evidence="1">Uncharacterized protein</fullName>
    </submittedName>
</protein>
<reference evidence="1 2" key="1">
    <citation type="submission" date="2018-04" db="EMBL/GenBank/DDBJ databases">
        <title>Acinetobacter junii Genome sequencing and assembly.</title>
        <authorList>
            <person name="Su J."/>
            <person name="Rensing C."/>
            <person name="Mazhar H.S."/>
        </authorList>
    </citation>
    <scope>NUCLEOTIDE SEQUENCE [LARGE SCALE GENOMIC DNA]</scope>
    <source>
        <strain evidence="1 2">SC22</strain>
    </source>
</reference>
<organism evidence="1 2">
    <name type="scientific">Acinetobacter junii</name>
    <dbReference type="NCBI Taxonomy" id="40215"/>
    <lineage>
        <taxon>Bacteria</taxon>
        <taxon>Pseudomonadati</taxon>
        <taxon>Pseudomonadota</taxon>
        <taxon>Gammaproteobacteria</taxon>
        <taxon>Moraxellales</taxon>
        <taxon>Moraxellaceae</taxon>
        <taxon>Acinetobacter</taxon>
    </lineage>
</organism>
<comment type="caution">
    <text evidence="1">The sequence shown here is derived from an EMBL/GenBank/DDBJ whole genome shotgun (WGS) entry which is preliminary data.</text>
</comment>
<dbReference type="EMBL" id="QEWH01000021">
    <property type="protein sequence ID" value="RBA49134.1"/>
    <property type="molecule type" value="Genomic_DNA"/>
</dbReference>
<gene>
    <name evidence="1" type="ORF">DC346_03935</name>
</gene>
<evidence type="ECO:0000313" key="1">
    <source>
        <dbReference type="EMBL" id="RBA49134.1"/>
    </source>
</evidence>
<dbReference type="AlphaFoldDB" id="A0A365PLS4"/>
<dbReference type="RefSeq" id="WP_112987393.1">
    <property type="nucleotide sequence ID" value="NZ_BKFQ01000001.1"/>
</dbReference>
<name>A0A365PLS4_ACIJU</name>
<dbReference type="STRING" id="40215.BVL33_04180"/>
<accession>A0A365PLS4</accession>
<sequence length="88" mass="9195">MNITCPYCYSDNISRATTQQSSNNSFSSMAGAGIGASIAKSLPTPFSPLLGGLAGAVVGGLIDSFIQPSQPQRPTGYFHCNNCQCNFN</sequence>
<proteinExistence type="predicted"/>
<dbReference type="Proteomes" id="UP000253688">
    <property type="component" value="Unassembled WGS sequence"/>
</dbReference>